<comment type="similarity">
    <text evidence="1">Belongs to the outer membrane factor (OMF) (TC 1.B.17) family.</text>
</comment>
<dbReference type="GO" id="GO:0015562">
    <property type="term" value="F:efflux transmembrane transporter activity"/>
    <property type="evidence" value="ECO:0007669"/>
    <property type="project" value="InterPro"/>
</dbReference>
<name>A0A1F4RZ66_UNCSA</name>
<evidence type="ECO:0008006" key="6">
    <source>
        <dbReference type="Google" id="ProtNLM"/>
    </source>
</evidence>
<dbReference type="Gene3D" id="1.20.1600.10">
    <property type="entry name" value="Outer membrane efflux proteins (OEP)"/>
    <property type="match status" value="1"/>
</dbReference>
<keyword evidence="3" id="KW-1133">Transmembrane helix</keyword>
<feature type="transmembrane region" description="Helical" evidence="3">
    <location>
        <begin position="44"/>
        <end position="66"/>
    </location>
</feature>
<sequence>MNREIVDQNNNPDTVWTFILSSLKFRSKFTIQCLKASNLRPLNIFLIIPVLLAFFALFADAAPLSLQDAVNSALKQNPDIASYKAAWESAKAKIPQTLSLDDPKIGIEYEQAESLSNLESGMKMYTASQMIMFPGKIYAKYQMAAASAQMWEYRYKSKKLEILNETKSLYYNLFFLDRAITIMKDVKNYLSRIKKVAEAKYVIGSVMQSDMLQANIEYLLANNELTNLEQERSAKESKLKAFMGVNDNNIIETDSSLEVLATLESLSSLRDLALENRPELLAMKAEIAMKDYSHLDSKMEFFPDIDLGVKNRVGDGWDAMASISIPLYFWKQGYSFSSAGFEREMAEATFRNMVNMTSWEVTESYVMAESAKRTFLLYEESIVPQSLQALNVALTAYQSGKTDFQTLLQLERMYKESKLKLYENQVSLGKAIAWLERITGKEMGR</sequence>
<organism evidence="4 5">
    <name type="scientific">candidate division WOR-1 bacterium RIFOXYB2_FULL_36_35</name>
    <dbReference type="NCBI Taxonomy" id="1802578"/>
    <lineage>
        <taxon>Bacteria</taxon>
        <taxon>Bacillati</taxon>
        <taxon>Saganbacteria</taxon>
    </lineage>
</organism>
<keyword evidence="3" id="KW-0812">Transmembrane</keyword>
<gene>
    <name evidence="4" type="ORF">A2290_07265</name>
</gene>
<evidence type="ECO:0000256" key="3">
    <source>
        <dbReference type="SAM" id="Phobius"/>
    </source>
</evidence>
<dbReference type="SUPFAM" id="SSF56954">
    <property type="entry name" value="Outer membrane efflux proteins (OEP)"/>
    <property type="match status" value="1"/>
</dbReference>
<evidence type="ECO:0000313" key="5">
    <source>
        <dbReference type="Proteomes" id="UP000177905"/>
    </source>
</evidence>
<keyword evidence="3" id="KW-0472">Membrane</keyword>
<dbReference type="AlphaFoldDB" id="A0A1F4RZ66"/>
<evidence type="ECO:0000256" key="1">
    <source>
        <dbReference type="ARBA" id="ARBA00007613"/>
    </source>
</evidence>
<dbReference type="Proteomes" id="UP000177905">
    <property type="component" value="Unassembled WGS sequence"/>
</dbReference>
<dbReference type="PANTHER" id="PTHR30203:SF24">
    <property type="entry name" value="BLR4935 PROTEIN"/>
    <property type="match status" value="1"/>
</dbReference>
<dbReference type="EMBL" id="MEUA01000054">
    <property type="protein sequence ID" value="OGC13472.1"/>
    <property type="molecule type" value="Genomic_DNA"/>
</dbReference>
<dbReference type="PANTHER" id="PTHR30203">
    <property type="entry name" value="OUTER MEMBRANE CATION EFFLUX PROTEIN"/>
    <property type="match status" value="1"/>
</dbReference>
<accession>A0A1F4RZ66</accession>
<dbReference type="Pfam" id="PF02321">
    <property type="entry name" value="OEP"/>
    <property type="match status" value="2"/>
</dbReference>
<feature type="coiled-coil region" evidence="2">
    <location>
        <begin position="211"/>
        <end position="238"/>
    </location>
</feature>
<keyword evidence="2" id="KW-0175">Coiled coil</keyword>
<comment type="caution">
    <text evidence="4">The sequence shown here is derived from an EMBL/GenBank/DDBJ whole genome shotgun (WGS) entry which is preliminary data.</text>
</comment>
<protein>
    <recommendedName>
        <fullName evidence="6">Transporter</fullName>
    </recommendedName>
</protein>
<dbReference type="InterPro" id="IPR003423">
    <property type="entry name" value="OMP_efflux"/>
</dbReference>
<proteinExistence type="inferred from homology"/>
<evidence type="ECO:0000256" key="2">
    <source>
        <dbReference type="SAM" id="Coils"/>
    </source>
</evidence>
<evidence type="ECO:0000313" key="4">
    <source>
        <dbReference type="EMBL" id="OGC13472.1"/>
    </source>
</evidence>
<reference evidence="4 5" key="1">
    <citation type="journal article" date="2016" name="Nat. Commun.">
        <title>Thousands of microbial genomes shed light on interconnected biogeochemical processes in an aquifer system.</title>
        <authorList>
            <person name="Anantharaman K."/>
            <person name="Brown C.T."/>
            <person name="Hug L.A."/>
            <person name="Sharon I."/>
            <person name="Castelle C.J."/>
            <person name="Probst A.J."/>
            <person name="Thomas B.C."/>
            <person name="Singh A."/>
            <person name="Wilkins M.J."/>
            <person name="Karaoz U."/>
            <person name="Brodie E.L."/>
            <person name="Williams K.H."/>
            <person name="Hubbard S.S."/>
            <person name="Banfield J.F."/>
        </authorList>
    </citation>
    <scope>NUCLEOTIDE SEQUENCE [LARGE SCALE GENOMIC DNA]</scope>
</reference>
<dbReference type="InterPro" id="IPR010131">
    <property type="entry name" value="MdtP/NodT-like"/>
</dbReference>